<proteinExistence type="predicted"/>
<evidence type="ECO:0000313" key="3">
    <source>
        <dbReference type="Proteomes" id="UP001305928"/>
    </source>
</evidence>
<gene>
    <name evidence="2" type="ORF">SBP02_11830</name>
</gene>
<organism evidence="2 3">
    <name type="scientific">Pseudomonas benzenivorans</name>
    <dbReference type="NCBI Taxonomy" id="556533"/>
    <lineage>
        <taxon>Bacteria</taxon>
        <taxon>Pseudomonadati</taxon>
        <taxon>Pseudomonadota</taxon>
        <taxon>Gammaproteobacteria</taxon>
        <taxon>Pseudomonadales</taxon>
        <taxon>Pseudomonadaceae</taxon>
        <taxon>Pseudomonas</taxon>
    </lineage>
</organism>
<evidence type="ECO:0000313" key="2">
    <source>
        <dbReference type="EMBL" id="WPC03474.1"/>
    </source>
</evidence>
<dbReference type="RefSeq" id="WP_318641973.1">
    <property type="nucleotide sequence ID" value="NZ_CP137892.1"/>
</dbReference>
<reference evidence="2 3" key="1">
    <citation type="submission" date="2023-11" db="EMBL/GenBank/DDBJ databases">
        <title>Complete genome of Pseudomonas benzenivorans BA3361.</title>
        <authorList>
            <person name="Shin S.Y."/>
            <person name="Song J."/>
            <person name="Kang H."/>
        </authorList>
    </citation>
    <scope>NUCLEOTIDE SEQUENCE [LARGE SCALE GENOMIC DNA]</scope>
    <source>
        <strain evidence="2 3">HNIBRBA3361</strain>
    </source>
</reference>
<dbReference type="InterPro" id="IPR031893">
    <property type="entry name" value="Phage_tail_APC"/>
</dbReference>
<dbReference type="Pfam" id="PF16778">
    <property type="entry name" value="Phage_tail_APC"/>
    <property type="match status" value="1"/>
</dbReference>
<sequence length="129" mass="14887">MRAYYDTNTMHVICFSESVDDGDYVEVVDTSAVIKNLNAGMIPTIKDGELFFISDRASLYKRVRERRSLLLEEADAYRNKLFDQSLLNGVEPAEEDIIAVAAYRQQLRDIVETNTPENIVWPKKPWQIK</sequence>
<name>A0ABZ0PSI2_9PSED</name>
<dbReference type="Proteomes" id="UP001305928">
    <property type="component" value="Chromosome"/>
</dbReference>
<dbReference type="EMBL" id="CP137892">
    <property type="protein sequence ID" value="WPC03474.1"/>
    <property type="molecule type" value="Genomic_DNA"/>
</dbReference>
<evidence type="ECO:0000259" key="1">
    <source>
        <dbReference type="Pfam" id="PF16778"/>
    </source>
</evidence>
<accession>A0ABZ0PSI2</accession>
<protein>
    <submittedName>
        <fullName evidence="2">Phage tail assembly chaperone</fullName>
    </submittedName>
</protein>
<keyword evidence="3" id="KW-1185">Reference proteome</keyword>
<feature type="domain" description="Phage tail assembly chaperone-like" evidence="1">
    <location>
        <begin position="61"/>
        <end position="125"/>
    </location>
</feature>